<proteinExistence type="predicted"/>
<dbReference type="EMBL" id="CAJVQB010074184">
    <property type="protein sequence ID" value="CAG8843966.1"/>
    <property type="molecule type" value="Genomic_DNA"/>
</dbReference>
<comment type="caution">
    <text evidence="1">The sequence shown here is derived from an EMBL/GenBank/DDBJ whole genome shotgun (WGS) entry which is preliminary data.</text>
</comment>
<name>A0ABN7WZL2_GIGMA</name>
<accession>A0ABN7WZL2</accession>
<protein>
    <submittedName>
        <fullName evidence="1">36974_t:CDS:1</fullName>
    </submittedName>
</protein>
<dbReference type="Proteomes" id="UP000789901">
    <property type="component" value="Unassembled WGS sequence"/>
</dbReference>
<evidence type="ECO:0000313" key="2">
    <source>
        <dbReference type="Proteomes" id="UP000789901"/>
    </source>
</evidence>
<gene>
    <name evidence="1" type="ORF">GMARGA_LOCUS36826</name>
</gene>
<sequence>QEAINDLDLEKYNSTSYAPNQVMIHEKKNTILRLIIFLDKDVIKKINFWS</sequence>
<organism evidence="1 2">
    <name type="scientific">Gigaspora margarita</name>
    <dbReference type="NCBI Taxonomy" id="4874"/>
    <lineage>
        <taxon>Eukaryota</taxon>
        <taxon>Fungi</taxon>
        <taxon>Fungi incertae sedis</taxon>
        <taxon>Mucoromycota</taxon>
        <taxon>Glomeromycotina</taxon>
        <taxon>Glomeromycetes</taxon>
        <taxon>Diversisporales</taxon>
        <taxon>Gigasporaceae</taxon>
        <taxon>Gigaspora</taxon>
    </lineage>
</organism>
<reference evidence="1 2" key="1">
    <citation type="submission" date="2021-06" db="EMBL/GenBank/DDBJ databases">
        <authorList>
            <person name="Kallberg Y."/>
            <person name="Tangrot J."/>
            <person name="Rosling A."/>
        </authorList>
    </citation>
    <scope>NUCLEOTIDE SEQUENCE [LARGE SCALE GENOMIC DNA]</scope>
    <source>
        <strain evidence="1 2">120-4 pot B 10/14</strain>
    </source>
</reference>
<feature type="non-terminal residue" evidence="1">
    <location>
        <position position="50"/>
    </location>
</feature>
<evidence type="ECO:0000313" key="1">
    <source>
        <dbReference type="EMBL" id="CAG8843966.1"/>
    </source>
</evidence>
<feature type="non-terminal residue" evidence="1">
    <location>
        <position position="1"/>
    </location>
</feature>
<keyword evidence="2" id="KW-1185">Reference proteome</keyword>